<dbReference type="AlphaFoldDB" id="A0A0A9AM67"/>
<accession>A0A0A9AM67</accession>
<evidence type="ECO:0000313" key="1">
    <source>
        <dbReference type="EMBL" id="JAD48147.1"/>
    </source>
</evidence>
<name>A0A0A9AM67_ARUDO</name>
<proteinExistence type="predicted"/>
<protein>
    <submittedName>
        <fullName evidence="1">Uncharacterized protein</fullName>
    </submittedName>
</protein>
<organism evidence="1">
    <name type="scientific">Arundo donax</name>
    <name type="common">Giant reed</name>
    <name type="synonym">Donax arundinaceus</name>
    <dbReference type="NCBI Taxonomy" id="35708"/>
    <lineage>
        <taxon>Eukaryota</taxon>
        <taxon>Viridiplantae</taxon>
        <taxon>Streptophyta</taxon>
        <taxon>Embryophyta</taxon>
        <taxon>Tracheophyta</taxon>
        <taxon>Spermatophyta</taxon>
        <taxon>Magnoliopsida</taxon>
        <taxon>Liliopsida</taxon>
        <taxon>Poales</taxon>
        <taxon>Poaceae</taxon>
        <taxon>PACMAD clade</taxon>
        <taxon>Arundinoideae</taxon>
        <taxon>Arundineae</taxon>
        <taxon>Arundo</taxon>
    </lineage>
</organism>
<dbReference type="EMBL" id="GBRH01249748">
    <property type="protein sequence ID" value="JAD48147.1"/>
    <property type="molecule type" value="Transcribed_RNA"/>
</dbReference>
<reference evidence="1" key="1">
    <citation type="submission" date="2014-09" db="EMBL/GenBank/DDBJ databases">
        <authorList>
            <person name="Magalhaes I.L.F."/>
            <person name="Oliveira U."/>
            <person name="Santos F.R."/>
            <person name="Vidigal T.H.D.A."/>
            <person name="Brescovit A.D."/>
            <person name="Santos A.J."/>
        </authorList>
    </citation>
    <scope>NUCLEOTIDE SEQUENCE</scope>
    <source>
        <tissue evidence="1">Shoot tissue taken approximately 20 cm above the soil surface</tissue>
    </source>
</reference>
<sequence>MFQLPKNKNMIIWPYCWVQTLARYILLAAE</sequence>
<reference evidence="1" key="2">
    <citation type="journal article" date="2015" name="Data Brief">
        <title>Shoot transcriptome of the giant reed, Arundo donax.</title>
        <authorList>
            <person name="Barrero R.A."/>
            <person name="Guerrero F.D."/>
            <person name="Moolhuijzen P."/>
            <person name="Goolsby J.A."/>
            <person name="Tidwell J."/>
            <person name="Bellgard S.E."/>
            <person name="Bellgard M.I."/>
        </authorList>
    </citation>
    <scope>NUCLEOTIDE SEQUENCE</scope>
    <source>
        <tissue evidence="1">Shoot tissue taken approximately 20 cm above the soil surface</tissue>
    </source>
</reference>